<dbReference type="InterPro" id="IPR004090">
    <property type="entry name" value="Chemotax_Me-accpt_rcpt"/>
</dbReference>
<evidence type="ECO:0000256" key="6">
    <source>
        <dbReference type="SAM" id="Phobius"/>
    </source>
</evidence>
<reference evidence="9" key="1">
    <citation type="submission" date="2020-12" db="EMBL/GenBank/DDBJ databases">
        <title>The genome sequence of Inhella sp. 4Y17.</title>
        <authorList>
            <person name="Liu Y."/>
        </authorList>
    </citation>
    <scope>NUCLEOTIDE SEQUENCE</scope>
    <source>
        <strain evidence="9">4Y10</strain>
    </source>
</reference>
<dbReference type="Pfam" id="PF00672">
    <property type="entry name" value="HAMP"/>
    <property type="match status" value="1"/>
</dbReference>
<dbReference type="GO" id="GO:0007165">
    <property type="term" value="P:signal transduction"/>
    <property type="evidence" value="ECO:0007669"/>
    <property type="project" value="UniProtKB-KW"/>
</dbReference>
<keyword evidence="6" id="KW-0812">Transmembrane</keyword>
<feature type="domain" description="Methyl-accepting transducer" evidence="7">
    <location>
        <begin position="269"/>
        <end position="498"/>
    </location>
</feature>
<dbReference type="GO" id="GO:0005886">
    <property type="term" value="C:plasma membrane"/>
    <property type="evidence" value="ECO:0007669"/>
    <property type="project" value="TreeGrafter"/>
</dbReference>
<dbReference type="Gene3D" id="1.10.287.950">
    <property type="entry name" value="Methyl-accepting chemotaxis protein"/>
    <property type="match status" value="1"/>
</dbReference>
<dbReference type="PANTHER" id="PTHR43531:SF14">
    <property type="entry name" value="METHYL-ACCEPTING CHEMOTAXIS PROTEIN I-RELATED"/>
    <property type="match status" value="1"/>
</dbReference>
<comment type="similarity">
    <text evidence="3">Belongs to the methyl-accepting chemotaxis (MCP) protein family.</text>
</comment>
<evidence type="ECO:0000259" key="7">
    <source>
        <dbReference type="PROSITE" id="PS50111"/>
    </source>
</evidence>
<dbReference type="Pfam" id="PF12729">
    <property type="entry name" value="4HB_MCP_1"/>
    <property type="match status" value="1"/>
</dbReference>
<feature type="domain" description="HAMP" evidence="8">
    <location>
        <begin position="212"/>
        <end position="264"/>
    </location>
</feature>
<dbReference type="InterPro" id="IPR051310">
    <property type="entry name" value="MCP_chemotaxis"/>
</dbReference>
<dbReference type="AlphaFoldDB" id="A0A931J092"/>
<organism evidence="9 10">
    <name type="scientific">Inhella gelatinilytica</name>
    <dbReference type="NCBI Taxonomy" id="2795030"/>
    <lineage>
        <taxon>Bacteria</taxon>
        <taxon>Pseudomonadati</taxon>
        <taxon>Pseudomonadota</taxon>
        <taxon>Betaproteobacteria</taxon>
        <taxon>Burkholderiales</taxon>
        <taxon>Sphaerotilaceae</taxon>
        <taxon>Inhella</taxon>
    </lineage>
</organism>
<dbReference type="CDD" id="cd06225">
    <property type="entry name" value="HAMP"/>
    <property type="match status" value="1"/>
</dbReference>
<proteinExistence type="inferred from homology"/>
<keyword evidence="10" id="KW-1185">Reference proteome</keyword>
<dbReference type="SMART" id="SM00304">
    <property type="entry name" value="HAMP"/>
    <property type="match status" value="1"/>
</dbReference>
<protein>
    <submittedName>
        <fullName evidence="9">MCP four helix bundle domain-containing protein</fullName>
    </submittedName>
</protein>
<dbReference type="InterPro" id="IPR024478">
    <property type="entry name" value="HlyB_4HB_MCP"/>
</dbReference>
<comment type="subcellular location">
    <subcellularLocation>
        <location evidence="1">Membrane</location>
    </subcellularLocation>
</comment>
<evidence type="ECO:0000256" key="2">
    <source>
        <dbReference type="ARBA" id="ARBA00022481"/>
    </source>
</evidence>
<dbReference type="RefSeq" id="WP_198101896.1">
    <property type="nucleotide sequence ID" value="NZ_JAEDAL010000011.1"/>
</dbReference>
<evidence type="ECO:0000256" key="1">
    <source>
        <dbReference type="ARBA" id="ARBA00004370"/>
    </source>
</evidence>
<evidence type="ECO:0000313" key="9">
    <source>
        <dbReference type="EMBL" id="MBH9554280.1"/>
    </source>
</evidence>
<dbReference type="PRINTS" id="PR00260">
    <property type="entry name" value="CHEMTRNSDUCR"/>
</dbReference>
<comment type="caution">
    <text evidence="9">The sequence shown here is derived from an EMBL/GenBank/DDBJ whole genome shotgun (WGS) entry which is preliminary data.</text>
</comment>
<dbReference type="PANTHER" id="PTHR43531">
    <property type="entry name" value="PROTEIN ICFG"/>
    <property type="match status" value="1"/>
</dbReference>
<dbReference type="FunFam" id="1.10.287.950:FF:000001">
    <property type="entry name" value="Methyl-accepting chemotaxis sensory transducer"/>
    <property type="match status" value="1"/>
</dbReference>
<dbReference type="GO" id="GO:0006935">
    <property type="term" value="P:chemotaxis"/>
    <property type="evidence" value="ECO:0007669"/>
    <property type="project" value="InterPro"/>
</dbReference>
<name>A0A931J092_9BURK</name>
<evidence type="ECO:0000256" key="5">
    <source>
        <dbReference type="SAM" id="Coils"/>
    </source>
</evidence>
<evidence type="ECO:0000256" key="3">
    <source>
        <dbReference type="ARBA" id="ARBA00029447"/>
    </source>
</evidence>
<keyword evidence="6" id="KW-1133">Transmembrane helix</keyword>
<dbReference type="Proteomes" id="UP000620139">
    <property type="component" value="Unassembled WGS sequence"/>
</dbReference>
<evidence type="ECO:0000256" key="4">
    <source>
        <dbReference type="PROSITE-ProRule" id="PRU00284"/>
    </source>
</evidence>
<gene>
    <name evidence="9" type="ORF">I7X43_15670</name>
</gene>
<dbReference type="InterPro" id="IPR004089">
    <property type="entry name" value="MCPsignal_dom"/>
</dbReference>
<evidence type="ECO:0000313" key="10">
    <source>
        <dbReference type="Proteomes" id="UP000620139"/>
    </source>
</evidence>
<keyword evidence="6" id="KW-0472">Membrane</keyword>
<keyword evidence="2" id="KW-0488">Methylation</keyword>
<dbReference type="EMBL" id="JAEDAL010000011">
    <property type="protein sequence ID" value="MBH9554280.1"/>
    <property type="molecule type" value="Genomic_DNA"/>
</dbReference>
<dbReference type="CDD" id="cd11386">
    <property type="entry name" value="MCP_signal"/>
    <property type="match status" value="1"/>
</dbReference>
<keyword evidence="5" id="KW-0175">Coiled coil</keyword>
<sequence>MGFGSLRIGQRLALGFGVVIVLLLVMAGLAISSTRALSADMRAAIDEGFKKTYLANKAKAELGDASRSMMSTIIMTGDDQIKKELTAVDSLLKAHEASVASLEKLVTDDEGKAALKAMAEVRAKFIPAQAGFVKLMAEGDKDQATLKFLFSVRALQIKYLSAMDKFVESQNKQMESASQGGQELASRSITVIAVLALFASLASIVISVFVTRGIVRPLAGAVAVARKVASGNLTSTIHVRGTDETGQLLETLSEMNDSLKQIVGRVRDGTESIASASEEIASGNLDLSTRTEMQAAALEQTKHSMNDLTEAVRRNARNATQANEFAHQASQVAHASGEVVSRVVTTMGSIDASSKKIVDIIGVIDGIAFQTNILALNAAVEAARAGEQGRGFAVVAAEVRSLAQRSAGAAKEIKSLISDSVEKVAQGSQLVQQAGSTMSDVVASVQRMTTVIGEISTASESQTEGIERVTQTIHEIDKNTQQNAALVEEAAAAADSMKNQARSLEDVVKTFQLEDTR</sequence>
<dbReference type="CDD" id="cd19411">
    <property type="entry name" value="MCP2201-like_sensor"/>
    <property type="match status" value="1"/>
</dbReference>
<dbReference type="SUPFAM" id="SSF58104">
    <property type="entry name" value="Methyl-accepting chemotaxis protein (MCP) signaling domain"/>
    <property type="match status" value="1"/>
</dbReference>
<dbReference type="PROSITE" id="PS50885">
    <property type="entry name" value="HAMP"/>
    <property type="match status" value="1"/>
</dbReference>
<feature type="transmembrane region" description="Helical" evidence="6">
    <location>
        <begin position="12"/>
        <end position="32"/>
    </location>
</feature>
<feature type="transmembrane region" description="Helical" evidence="6">
    <location>
        <begin position="189"/>
        <end position="210"/>
    </location>
</feature>
<dbReference type="GO" id="GO:0004888">
    <property type="term" value="F:transmembrane signaling receptor activity"/>
    <property type="evidence" value="ECO:0007669"/>
    <property type="project" value="InterPro"/>
</dbReference>
<keyword evidence="4" id="KW-0807">Transducer</keyword>
<evidence type="ECO:0000259" key="8">
    <source>
        <dbReference type="PROSITE" id="PS50885"/>
    </source>
</evidence>
<dbReference type="InterPro" id="IPR003660">
    <property type="entry name" value="HAMP_dom"/>
</dbReference>
<feature type="coiled-coil region" evidence="5">
    <location>
        <begin position="487"/>
        <end position="514"/>
    </location>
</feature>
<accession>A0A931J092</accession>
<dbReference type="PROSITE" id="PS50111">
    <property type="entry name" value="CHEMOTAXIS_TRANSDUC_2"/>
    <property type="match status" value="1"/>
</dbReference>
<dbReference type="InterPro" id="IPR047347">
    <property type="entry name" value="YvaQ-like_sensor"/>
</dbReference>
<dbReference type="Pfam" id="PF00015">
    <property type="entry name" value="MCPsignal"/>
    <property type="match status" value="1"/>
</dbReference>
<dbReference type="SMART" id="SM00283">
    <property type="entry name" value="MA"/>
    <property type="match status" value="1"/>
</dbReference>